<accession>L2G5A1</accession>
<sequence>MTGARARPLVEESWAQELVRETLQAEAVAEDVTRQPVKVEDWEVWVVGVSGSVVEEDGDAELDDGGYEVVDETVTIVEVGTDDEETSEVAEVGAVLEAEVVSRVEEASEVEDSPEVEDKSVVEGTSEVEEASVVEETSEEEEASEVEEIPEVG</sequence>
<name>L2G5A1_COLFN</name>
<proteinExistence type="predicted"/>
<organism evidence="2">
    <name type="scientific">Colletotrichum fructicola (strain Nara gc5)</name>
    <name type="common">Anthracnose fungus</name>
    <name type="synonym">Colletotrichum gloeosporioides (strain Nara gc5)</name>
    <dbReference type="NCBI Taxonomy" id="1213859"/>
    <lineage>
        <taxon>Eukaryota</taxon>
        <taxon>Fungi</taxon>
        <taxon>Dikarya</taxon>
        <taxon>Ascomycota</taxon>
        <taxon>Pezizomycotina</taxon>
        <taxon>Sordariomycetes</taxon>
        <taxon>Hypocreomycetidae</taxon>
        <taxon>Glomerellales</taxon>
        <taxon>Glomerellaceae</taxon>
        <taxon>Colletotrichum</taxon>
        <taxon>Colletotrichum gloeosporioides species complex</taxon>
    </lineage>
</organism>
<gene>
    <name evidence="2" type="ORF">CGGC5_6498</name>
</gene>
<feature type="region of interest" description="Disordered" evidence="1">
    <location>
        <begin position="104"/>
        <end position="153"/>
    </location>
</feature>
<dbReference type="EMBL" id="KB020652">
    <property type="protein sequence ID" value="ELA33545.1"/>
    <property type="molecule type" value="Genomic_DNA"/>
</dbReference>
<evidence type="ECO:0000313" key="2">
    <source>
        <dbReference type="EMBL" id="ELA33545.1"/>
    </source>
</evidence>
<dbReference type="HOGENOM" id="CLU_1713120_0_0_1"/>
<protein>
    <submittedName>
        <fullName evidence="2">Uncharacterized protein</fullName>
    </submittedName>
</protein>
<reference evidence="2" key="1">
    <citation type="submission" date="2012-08" db="EMBL/GenBank/DDBJ databases">
        <title>Genome analysis of Colletotrichum orbiculare and Colletotrichum fructicola.</title>
        <authorList>
            <person name="Gan P.H.P."/>
            <person name="Ikeda K."/>
            <person name="Irieda H."/>
            <person name="Narusaka M."/>
            <person name="O'Connell R.J."/>
            <person name="Narusaka Y."/>
            <person name="Takano Y."/>
            <person name="Kubo Y."/>
            <person name="Shirasu K."/>
        </authorList>
    </citation>
    <scope>NUCLEOTIDE SEQUENCE</scope>
    <source>
        <strain evidence="2">Nara gc5</strain>
    </source>
</reference>
<dbReference type="AlphaFoldDB" id="L2G5A1"/>
<evidence type="ECO:0000256" key="1">
    <source>
        <dbReference type="SAM" id="MobiDB-lite"/>
    </source>
</evidence>
<feature type="compositionally biased region" description="Acidic residues" evidence="1">
    <location>
        <begin position="126"/>
        <end position="153"/>
    </location>
</feature>